<dbReference type="AlphaFoldDB" id="A0A0D0UQN8"/>
<reference evidence="3" key="1">
    <citation type="submission" date="2015-01" db="EMBL/GenBank/DDBJ databases">
        <title>The Genome Sequence of Cryptococcus gattii CA1280.</title>
        <authorList>
            <consortium name="The Broad Institute Genomics Platform"/>
            <person name="Cuomo C."/>
            <person name="Litvintseva A."/>
            <person name="Chen Y."/>
            <person name="Heitman J."/>
            <person name="Sun S."/>
            <person name="Springer D."/>
            <person name="Dromer F."/>
            <person name="Young S."/>
            <person name="Zeng Q."/>
            <person name="Gargeya S."/>
            <person name="Abouelleil A."/>
            <person name="Alvarado L."/>
            <person name="Chapman S.B."/>
            <person name="Gainer-Dewar J."/>
            <person name="Goldberg J."/>
            <person name="Griggs A."/>
            <person name="Gujja S."/>
            <person name="Hansen M."/>
            <person name="Howarth C."/>
            <person name="Imamovic A."/>
            <person name="Larimer J."/>
            <person name="Murphy C."/>
            <person name="Naylor J."/>
            <person name="Pearson M."/>
            <person name="Priest M."/>
            <person name="Roberts A."/>
            <person name="Saif S."/>
            <person name="Shea T."/>
            <person name="Sykes S."/>
            <person name="Wortman J."/>
            <person name="Nusbaum C."/>
            <person name="Birren B."/>
        </authorList>
    </citation>
    <scope>NUCLEOTIDE SEQUENCE [LARGE SCALE GENOMIC DNA]</scope>
    <source>
        <strain evidence="3">CA1280</strain>
    </source>
</reference>
<dbReference type="HOGENOM" id="CLU_478182_0_0_1"/>
<dbReference type="OrthoDB" id="3267800at2759"/>
<feature type="region of interest" description="Disordered" evidence="2">
    <location>
        <begin position="273"/>
        <end position="327"/>
    </location>
</feature>
<name>A0A0D0UQN8_CRYGA</name>
<feature type="region of interest" description="Disordered" evidence="2">
    <location>
        <begin position="366"/>
        <end position="404"/>
    </location>
</feature>
<feature type="region of interest" description="Disordered" evidence="2">
    <location>
        <begin position="221"/>
        <end position="240"/>
    </location>
</feature>
<proteinExistence type="predicted"/>
<evidence type="ECO:0000313" key="3">
    <source>
        <dbReference type="EMBL" id="KIR50468.1"/>
    </source>
</evidence>
<evidence type="ECO:0000256" key="2">
    <source>
        <dbReference type="SAM" id="MobiDB-lite"/>
    </source>
</evidence>
<protein>
    <submittedName>
        <fullName evidence="3">DNA binding protein Ncp1</fullName>
    </submittedName>
</protein>
<gene>
    <name evidence="3" type="ORF">I312_00408</name>
</gene>
<organism evidence="3">
    <name type="scientific">Cryptococcus bacillisporus CA1280</name>
    <dbReference type="NCBI Taxonomy" id="1296109"/>
    <lineage>
        <taxon>Eukaryota</taxon>
        <taxon>Fungi</taxon>
        <taxon>Dikarya</taxon>
        <taxon>Basidiomycota</taxon>
        <taxon>Agaricomycotina</taxon>
        <taxon>Tremellomycetes</taxon>
        <taxon>Tremellales</taxon>
        <taxon>Cryptococcaceae</taxon>
        <taxon>Cryptococcus</taxon>
        <taxon>Cryptococcus gattii species complex</taxon>
    </lineage>
</organism>
<keyword evidence="1" id="KW-0175">Coiled coil</keyword>
<feature type="compositionally biased region" description="Low complexity" evidence="2">
    <location>
        <begin position="48"/>
        <end position="65"/>
    </location>
</feature>
<feature type="region of interest" description="Disordered" evidence="2">
    <location>
        <begin position="339"/>
        <end position="358"/>
    </location>
</feature>
<feature type="compositionally biased region" description="Polar residues" evidence="2">
    <location>
        <begin position="298"/>
        <end position="311"/>
    </location>
</feature>
<accession>A0A0D0UQN8</accession>
<sequence>MDRLSGESLDASRQEQSNIGLSTPQPVVPEFEPNTMAIAPANSEHDTLLANRAADLNLNNRPASRNTRRSSRANGIKAGAGKGVWDLEDGETSGGKGVSDYAGRDGDRASMNRGENGNHPGLGSVLDADPKDFRDETYGDTERPNMNLRPSRSYIKPVPIVTTYDPQLPDGGSIKRRSVAGSVQSPGYKRPSSRAASIDNEPLQRSMSPRRESKTGYAYVADYHPNGDENQPPRLPSRTASARNRQFNEAGVAGVGAAVGGLAVGEVVSQQRQRELQGGNSRRNSGVALQDSGAVPRATTTFEEPSDNQQGPAARAVSPRSQSAFGHRPQPQLLAINEGQGEQQQDGRDSRAGVLGRNGTVISRANTLGRNGTLSRGANGGTIGSRKGAFGRGAGASIGTQPEEVLGRDDIHTRAELSERILDDATLHRLSNMEKKDARRLTKIIKKEAKTEAQAVQTSIKELERLCALQKEAATAERKSQLRLTKWTSREHKARMRFLKEKERYERIEGELRNAENDFEERRDHAAGLTAQVAEKTQDLDDLRAQKAADDREREVKILALKNPAHS</sequence>
<feature type="compositionally biased region" description="Polar residues" evidence="2">
    <location>
        <begin position="366"/>
        <end position="376"/>
    </location>
</feature>
<feature type="coiled-coil region" evidence="1">
    <location>
        <begin position="498"/>
        <end position="553"/>
    </location>
</feature>
<evidence type="ECO:0000256" key="1">
    <source>
        <dbReference type="SAM" id="Coils"/>
    </source>
</evidence>
<feature type="compositionally biased region" description="Basic and acidic residues" evidence="2">
    <location>
        <begin position="128"/>
        <end position="143"/>
    </location>
</feature>
<feature type="compositionally biased region" description="Polar residues" evidence="2">
    <location>
        <begin position="14"/>
        <end position="25"/>
    </location>
</feature>
<feature type="compositionally biased region" description="Basic and acidic residues" evidence="2">
    <location>
        <begin position="1"/>
        <end position="13"/>
    </location>
</feature>
<dbReference type="EMBL" id="KN847973">
    <property type="protein sequence ID" value="KIR50468.1"/>
    <property type="molecule type" value="Genomic_DNA"/>
</dbReference>
<feature type="region of interest" description="Disordered" evidence="2">
    <location>
        <begin position="1"/>
        <end position="213"/>
    </location>
</feature>